<evidence type="ECO:0000313" key="5">
    <source>
        <dbReference type="Proteomes" id="UP000011083"/>
    </source>
</evidence>
<dbReference type="OrthoDB" id="10266080at2759"/>
<dbReference type="InterPro" id="IPR051942">
    <property type="entry name" value="DENN_domain_containing_2"/>
</dbReference>
<dbReference type="SMART" id="SM00800">
    <property type="entry name" value="uDENN"/>
    <property type="match status" value="1"/>
</dbReference>
<dbReference type="SMART" id="SM00801">
    <property type="entry name" value="dDENN"/>
    <property type="match status" value="1"/>
</dbReference>
<dbReference type="VEuPathDB" id="AmoebaDB:ACA1_249460"/>
<name>L8GX78_ACACF</name>
<dbReference type="EMBL" id="KB007971">
    <property type="protein sequence ID" value="ELR17879.1"/>
    <property type="molecule type" value="Genomic_DNA"/>
</dbReference>
<sequence length="425" mass="46947">MNKTRELAIFEYVLIVQVNPSTGQPFIAYRYPPSTDQGAKDSISGPIMRFCFPELELSDQSKKKDKKKKLLGGMGVQQSETFSFVLTDSDGSRKFGYCRRMRVPNPDKPSDTIIECHCMLSLCTSFTLFRRILDIVEERRKASTKPKPTAVFSFLQSVLANKFPDPGETITVYLVDLDKGTFIISPGFPSVLPAHELRTLEMSLESIVASGKKGRAFDLDVAAAFLDFFQSILSGYAQFMRNNKLNVQAFRDAQPPAIKSFLDQFEASQMWFSFIMERETMSEKGTLRNCVLLKAQTHTPVAHNQMEQQPAVFEVCCKCGCDVEGDTQDKDGRPICMACLEAKDRKGLGMGGWFKNLRAESGYFGAGEAADESKALKSKVGNVSKRFGKSKEKPSSSSSESQQPSPATTPSNGASAPPSLTRGSP</sequence>
<dbReference type="Pfam" id="PF03456">
    <property type="entry name" value="uDENN"/>
    <property type="match status" value="1"/>
</dbReference>
<organism evidence="4 5">
    <name type="scientific">Acanthamoeba castellanii (strain ATCC 30010 / Neff)</name>
    <dbReference type="NCBI Taxonomy" id="1257118"/>
    <lineage>
        <taxon>Eukaryota</taxon>
        <taxon>Amoebozoa</taxon>
        <taxon>Discosea</taxon>
        <taxon>Longamoebia</taxon>
        <taxon>Centramoebida</taxon>
        <taxon>Acanthamoebidae</taxon>
        <taxon>Acanthamoeba</taxon>
    </lineage>
</organism>
<gene>
    <name evidence="4" type="ORF">ACA1_249460</name>
</gene>
<evidence type="ECO:0000259" key="3">
    <source>
        <dbReference type="SMART" id="SM00801"/>
    </source>
</evidence>
<protein>
    <submittedName>
        <fullName evidence="4">UDENN domain containing protein</fullName>
    </submittedName>
</protein>
<dbReference type="KEGG" id="acan:ACA1_249460"/>
<feature type="domain" description="uDENN" evidence="2">
    <location>
        <begin position="6"/>
        <end position="102"/>
    </location>
</feature>
<dbReference type="STRING" id="1257118.L8GX78"/>
<evidence type="ECO:0000256" key="1">
    <source>
        <dbReference type="SAM" id="MobiDB-lite"/>
    </source>
</evidence>
<proteinExistence type="predicted"/>
<reference evidence="4 5" key="1">
    <citation type="journal article" date="2013" name="Genome Biol.">
        <title>Genome of Acanthamoeba castellanii highlights extensive lateral gene transfer and early evolution of tyrosine kinase signaling.</title>
        <authorList>
            <person name="Clarke M."/>
            <person name="Lohan A.J."/>
            <person name="Liu B."/>
            <person name="Lagkouvardos I."/>
            <person name="Roy S."/>
            <person name="Zafar N."/>
            <person name="Bertelli C."/>
            <person name="Schilde C."/>
            <person name="Kianianmomeni A."/>
            <person name="Burglin T.R."/>
            <person name="Frech C."/>
            <person name="Turcotte B."/>
            <person name="Kopec K.O."/>
            <person name="Synnott J.M."/>
            <person name="Choo C."/>
            <person name="Paponov I."/>
            <person name="Finkler A."/>
            <person name="Soon Heng Tan C."/>
            <person name="Hutchins A.P."/>
            <person name="Weinmeier T."/>
            <person name="Rattei T."/>
            <person name="Chu J.S."/>
            <person name="Gimenez G."/>
            <person name="Irimia M."/>
            <person name="Rigden D.J."/>
            <person name="Fitzpatrick D.A."/>
            <person name="Lorenzo-Morales J."/>
            <person name="Bateman A."/>
            <person name="Chiu C.H."/>
            <person name="Tang P."/>
            <person name="Hegemann P."/>
            <person name="Fromm H."/>
            <person name="Raoult D."/>
            <person name="Greub G."/>
            <person name="Miranda-Saavedra D."/>
            <person name="Chen N."/>
            <person name="Nash P."/>
            <person name="Ginger M.L."/>
            <person name="Horn M."/>
            <person name="Schaap P."/>
            <person name="Caler L."/>
            <person name="Loftus B."/>
        </authorList>
    </citation>
    <scope>NUCLEOTIDE SEQUENCE [LARGE SCALE GENOMIC DNA]</scope>
    <source>
        <strain evidence="4 5">Neff</strain>
    </source>
</reference>
<dbReference type="Gene3D" id="3.30.450.200">
    <property type="match status" value="1"/>
</dbReference>
<keyword evidence="5" id="KW-1185">Reference proteome</keyword>
<dbReference type="RefSeq" id="XP_004339892.1">
    <property type="nucleotide sequence ID" value="XM_004339844.1"/>
</dbReference>
<dbReference type="Pfam" id="PF02141">
    <property type="entry name" value="DENN"/>
    <property type="match status" value="1"/>
</dbReference>
<dbReference type="InterPro" id="IPR001194">
    <property type="entry name" value="cDENN_dom"/>
</dbReference>
<feature type="domain" description="dDENN" evidence="3">
    <location>
        <begin position="217"/>
        <end position="278"/>
    </location>
</feature>
<feature type="non-terminal residue" evidence="4">
    <location>
        <position position="425"/>
    </location>
</feature>
<evidence type="ECO:0000313" key="4">
    <source>
        <dbReference type="EMBL" id="ELR17879.1"/>
    </source>
</evidence>
<feature type="region of interest" description="Disordered" evidence="1">
    <location>
        <begin position="371"/>
        <end position="425"/>
    </location>
</feature>
<accession>L8GX78</accession>
<dbReference type="PANTHER" id="PTHR15288">
    <property type="entry name" value="DENN DOMAIN-CONTAINING PROTEIN 2"/>
    <property type="match status" value="1"/>
</dbReference>
<dbReference type="Proteomes" id="UP000011083">
    <property type="component" value="Unassembled WGS sequence"/>
</dbReference>
<dbReference type="InterPro" id="IPR005113">
    <property type="entry name" value="uDENN_dom"/>
</dbReference>
<dbReference type="AlphaFoldDB" id="L8GX78"/>
<dbReference type="PANTHER" id="PTHR15288:SF0">
    <property type="entry name" value="UDENN DOMAIN-CONTAINING PROTEIN"/>
    <property type="match status" value="1"/>
</dbReference>
<evidence type="ECO:0000259" key="2">
    <source>
        <dbReference type="SMART" id="SM00800"/>
    </source>
</evidence>
<feature type="compositionally biased region" description="Low complexity" evidence="1">
    <location>
        <begin position="395"/>
        <end position="406"/>
    </location>
</feature>
<dbReference type="InterPro" id="IPR005112">
    <property type="entry name" value="dDENN_dom"/>
</dbReference>
<dbReference type="GeneID" id="14918591"/>